<keyword evidence="1" id="KW-0472">Membrane</keyword>
<name>A0A6C2UPV1_9BACT</name>
<accession>A0A6C2UPV1</accession>
<keyword evidence="1" id="KW-0812">Transmembrane</keyword>
<feature type="transmembrane region" description="Helical" evidence="1">
    <location>
        <begin position="12"/>
        <end position="31"/>
    </location>
</feature>
<sequence>MEPAVRVELTTNGLQILILWNILIVFFKYFIQRMHLFCNCFVFSSF</sequence>
<evidence type="ECO:0000256" key="1">
    <source>
        <dbReference type="SAM" id="Phobius"/>
    </source>
</evidence>
<evidence type="ECO:0000313" key="3">
    <source>
        <dbReference type="Proteomes" id="UP000346198"/>
    </source>
</evidence>
<keyword evidence="3" id="KW-1185">Reference proteome</keyword>
<dbReference type="EMBL" id="CAAHFH010000002">
    <property type="protein sequence ID" value="VGO21953.1"/>
    <property type="molecule type" value="Genomic_DNA"/>
</dbReference>
<proteinExistence type="predicted"/>
<organism evidence="2 3">
    <name type="scientific">Pontiella sulfatireligans</name>
    <dbReference type="NCBI Taxonomy" id="2750658"/>
    <lineage>
        <taxon>Bacteria</taxon>
        <taxon>Pseudomonadati</taxon>
        <taxon>Kiritimatiellota</taxon>
        <taxon>Kiritimatiellia</taxon>
        <taxon>Kiritimatiellales</taxon>
        <taxon>Pontiellaceae</taxon>
        <taxon>Pontiella</taxon>
    </lineage>
</organism>
<dbReference type="Proteomes" id="UP000346198">
    <property type="component" value="Unassembled WGS sequence"/>
</dbReference>
<dbReference type="AlphaFoldDB" id="A0A6C2UPV1"/>
<protein>
    <submittedName>
        <fullName evidence="2">Uncharacterized protein</fullName>
    </submittedName>
</protein>
<reference evidence="2 3" key="1">
    <citation type="submission" date="2019-04" db="EMBL/GenBank/DDBJ databases">
        <authorList>
            <person name="Van Vliet M D."/>
        </authorList>
    </citation>
    <scope>NUCLEOTIDE SEQUENCE [LARGE SCALE GENOMIC DNA]</scope>
    <source>
        <strain evidence="2 3">F21</strain>
    </source>
</reference>
<evidence type="ECO:0000313" key="2">
    <source>
        <dbReference type="EMBL" id="VGO21953.1"/>
    </source>
</evidence>
<keyword evidence="1" id="KW-1133">Transmembrane helix</keyword>
<gene>
    <name evidence="2" type="ORF">SCARR_04033</name>
</gene>